<accession>A0A4Y2D623</accession>
<sequence length="79" mass="8846">MNYGRAEDAASSATRREVAPGRFSLQDAAESDLAGNILEYRLSELCNGVRLSEYHVILENVAHLLIGIRVKFNLYFCVK</sequence>
<protein>
    <submittedName>
        <fullName evidence="1">Uncharacterized protein</fullName>
    </submittedName>
</protein>
<name>A0A4Y2D623_ARAVE</name>
<gene>
    <name evidence="1" type="ORF">AVEN_249160_1</name>
</gene>
<evidence type="ECO:0000313" key="2">
    <source>
        <dbReference type="Proteomes" id="UP000499080"/>
    </source>
</evidence>
<proteinExistence type="predicted"/>
<evidence type="ECO:0000313" key="1">
    <source>
        <dbReference type="EMBL" id="GBM11424.1"/>
    </source>
</evidence>
<reference evidence="1 2" key="1">
    <citation type="journal article" date="2019" name="Sci. Rep.">
        <title>Orb-weaving spider Araneus ventricosus genome elucidates the spidroin gene catalogue.</title>
        <authorList>
            <person name="Kono N."/>
            <person name="Nakamura H."/>
            <person name="Ohtoshi R."/>
            <person name="Moran D.A.P."/>
            <person name="Shinohara A."/>
            <person name="Yoshida Y."/>
            <person name="Fujiwara M."/>
            <person name="Mori M."/>
            <person name="Tomita M."/>
            <person name="Arakawa K."/>
        </authorList>
    </citation>
    <scope>NUCLEOTIDE SEQUENCE [LARGE SCALE GENOMIC DNA]</scope>
</reference>
<dbReference type="EMBL" id="BGPR01000299">
    <property type="protein sequence ID" value="GBM11424.1"/>
    <property type="molecule type" value="Genomic_DNA"/>
</dbReference>
<organism evidence="1 2">
    <name type="scientific">Araneus ventricosus</name>
    <name type="common">Orbweaver spider</name>
    <name type="synonym">Epeira ventricosa</name>
    <dbReference type="NCBI Taxonomy" id="182803"/>
    <lineage>
        <taxon>Eukaryota</taxon>
        <taxon>Metazoa</taxon>
        <taxon>Ecdysozoa</taxon>
        <taxon>Arthropoda</taxon>
        <taxon>Chelicerata</taxon>
        <taxon>Arachnida</taxon>
        <taxon>Araneae</taxon>
        <taxon>Araneomorphae</taxon>
        <taxon>Entelegynae</taxon>
        <taxon>Araneoidea</taxon>
        <taxon>Araneidae</taxon>
        <taxon>Araneus</taxon>
    </lineage>
</organism>
<keyword evidence="2" id="KW-1185">Reference proteome</keyword>
<dbReference type="AlphaFoldDB" id="A0A4Y2D623"/>
<dbReference type="Proteomes" id="UP000499080">
    <property type="component" value="Unassembled WGS sequence"/>
</dbReference>
<comment type="caution">
    <text evidence="1">The sequence shown here is derived from an EMBL/GenBank/DDBJ whole genome shotgun (WGS) entry which is preliminary data.</text>
</comment>